<evidence type="ECO:0000313" key="11">
    <source>
        <dbReference type="EMBL" id="CTQ75207.1"/>
    </source>
</evidence>
<dbReference type="EMBL" id="CXWD01000020">
    <property type="protein sequence ID" value="CTQ75207.1"/>
    <property type="molecule type" value="Genomic_DNA"/>
</dbReference>
<dbReference type="STRING" id="388408.LAX5112_04146"/>
<gene>
    <name evidence="11" type="primary">yfiH</name>
    <name evidence="11" type="ORF">LAX5112_04146</name>
</gene>
<dbReference type="Gene3D" id="3.60.140.10">
    <property type="entry name" value="CNF1/YfiH-like putative cysteine hydrolases"/>
    <property type="match status" value="1"/>
</dbReference>
<keyword evidence="5" id="KW-0378">Hydrolase</keyword>
<dbReference type="Proteomes" id="UP000053235">
    <property type="component" value="Unassembled WGS sequence"/>
</dbReference>
<comment type="catalytic activity">
    <reaction evidence="7">
        <text>adenosine + H2O + H(+) = inosine + NH4(+)</text>
        <dbReference type="Rhea" id="RHEA:24408"/>
        <dbReference type="ChEBI" id="CHEBI:15377"/>
        <dbReference type="ChEBI" id="CHEBI:15378"/>
        <dbReference type="ChEBI" id="CHEBI:16335"/>
        <dbReference type="ChEBI" id="CHEBI:17596"/>
        <dbReference type="ChEBI" id="CHEBI:28938"/>
        <dbReference type="EC" id="3.5.4.4"/>
    </reaction>
    <physiologicalReaction direction="left-to-right" evidence="7">
        <dbReference type="Rhea" id="RHEA:24409"/>
    </physiologicalReaction>
</comment>
<dbReference type="Pfam" id="PF02578">
    <property type="entry name" value="Cu-oxidase_4"/>
    <property type="match status" value="1"/>
</dbReference>
<accession>A0A0M7AKM4</accession>
<evidence type="ECO:0000256" key="6">
    <source>
        <dbReference type="ARBA" id="ARBA00022833"/>
    </source>
</evidence>
<name>A0A0M7AKM4_9HYPH</name>
<evidence type="ECO:0000256" key="8">
    <source>
        <dbReference type="ARBA" id="ARBA00048968"/>
    </source>
</evidence>
<evidence type="ECO:0000256" key="1">
    <source>
        <dbReference type="ARBA" id="ARBA00000553"/>
    </source>
</evidence>
<evidence type="ECO:0000256" key="2">
    <source>
        <dbReference type="ARBA" id="ARBA00007353"/>
    </source>
</evidence>
<dbReference type="GO" id="GO:0017061">
    <property type="term" value="F:S-methyl-5-thioadenosine phosphorylase activity"/>
    <property type="evidence" value="ECO:0007669"/>
    <property type="project" value="UniProtKB-EC"/>
</dbReference>
<dbReference type="AlphaFoldDB" id="A0A0M7AKM4"/>
<dbReference type="OrthoDB" id="4279at2"/>
<dbReference type="InterPro" id="IPR038371">
    <property type="entry name" value="Cu_polyphenol_OxRdtase_sf"/>
</dbReference>
<dbReference type="NCBIfam" id="TIGR00726">
    <property type="entry name" value="peptidoglycan editing factor PgeF"/>
    <property type="match status" value="1"/>
</dbReference>
<keyword evidence="3" id="KW-0808">Transferase</keyword>
<evidence type="ECO:0000256" key="9">
    <source>
        <dbReference type="ARBA" id="ARBA00049893"/>
    </source>
</evidence>
<dbReference type="CDD" id="cd16833">
    <property type="entry name" value="YfiH"/>
    <property type="match status" value="1"/>
</dbReference>
<dbReference type="SUPFAM" id="SSF64438">
    <property type="entry name" value="CNF1/YfiH-like putative cysteine hydrolases"/>
    <property type="match status" value="1"/>
</dbReference>
<dbReference type="InterPro" id="IPR011324">
    <property type="entry name" value="Cytotoxic_necrot_fac-like_cat"/>
</dbReference>
<protein>
    <recommendedName>
        <fullName evidence="10">Purine nucleoside phosphorylase</fullName>
    </recommendedName>
</protein>
<evidence type="ECO:0000256" key="5">
    <source>
        <dbReference type="ARBA" id="ARBA00022801"/>
    </source>
</evidence>
<dbReference type="PANTHER" id="PTHR30616:SF2">
    <property type="entry name" value="PURINE NUCLEOSIDE PHOSPHORYLASE LACC1"/>
    <property type="match status" value="1"/>
</dbReference>
<comment type="catalytic activity">
    <reaction evidence="8">
        <text>adenosine + phosphate = alpha-D-ribose 1-phosphate + adenine</text>
        <dbReference type="Rhea" id="RHEA:27642"/>
        <dbReference type="ChEBI" id="CHEBI:16335"/>
        <dbReference type="ChEBI" id="CHEBI:16708"/>
        <dbReference type="ChEBI" id="CHEBI:43474"/>
        <dbReference type="ChEBI" id="CHEBI:57720"/>
        <dbReference type="EC" id="2.4.2.1"/>
    </reaction>
    <physiologicalReaction direction="left-to-right" evidence="8">
        <dbReference type="Rhea" id="RHEA:27643"/>
    </physiologicalReaction>
</comment>
<comment type="catalytic activity">
    <reaction evidence="1">
        <text>inosine + phosphate = alpha-D-ribose 1-phosphate + hypoxanthine</text>
        <dbReference type="Rhea" id="RHEA:27646"/>
        <dbReference type="ChEBI" id="CHEBI:17368"/>
        <dbReference type="ChEBI" id="CHEBI:17596"/>
        <dbReference type="ChEBI" id="CHEBI:43474"/>
        <dbReference type="ChEBI" id="CHEBI:57720"/>
        <dbReference type="EC" id="2.4.2.1"/>
    </reaction>
    <physiologicalReaction direction="left-to-right" evidence="1">
        <dbReference type="Rhea" id="RHEA:27647"/>
    </physiologicalReaction>
</comment>
<evidence type="ECO:0000256" key="3">
    <source>
        <dbReference type="ARBA" id="ARBA00022679"/>
    </source>
</evidence>
<keyword evidence="12" id="KW-1185">Reference proteome</keyword>
<sequence length="255" mass="27970">MKIEANELNCNGITHGFFTRNGGVSGGLYESLNIGLGSDDKQPLVLENRKRVAKMFGISPEHLVSPYQIHSPDVITVEGPWADGADRKADALVTKTPNVALGVATADCGPILFADPEAKVVGAAHSGWKGAISGVMENTVEAMEKLGANKHNIRAVLGPTISQNSYEVGQEFFERFADMSQANERYFIPSSRAEHYMFDLPVFITNRLKDLGLAKVASIDVCTYVDENRFFSYRRTTHRKEPDYGRQISAIMIGA</sequence>
<dbReference type="PANTHER" id="PTHR30616">
    <property type="entry name" value="UNCHARACTERIZED PROTEIN YFIH"/>
    <property type="match status" value="1"/>
</dbReference>
<organism evidence="11 12">
    <name type="scientific">Roseibium alexandrii</name>
    <dbReference type="NCBI Taxonomy" id="388408"/>
    <lineage>
        <taxon>Bacteria</taxon>
        <taxon>Pseudomonadati</taxon>
        <taxon>Pseudomonadota</taxon>
        <taxon>Alphaproteobacteria</taxon>
        <taxon>Hyphomicrobiales</taxon>
        <taxon>Stappiaceae</taxon>
        <taxon>Roseibium</taxon>
    </lineage>
</organism>
<dbReference type="GO" id="GO:0016787">
    <property type="term" value="F:hydrolase activity"/>
    <property type="evidence" value="ECO:0007669"/>
    <property type="project" value="UniProtKB-KW"/>
</dbReference>
<dbReference type="GO" id="GO:0005507">
    <property type="term" value="F:copper ion binding"/>
    <property type="evidence" value="ECO:0007669"/>
    <property type="project" value="TreeGrafter"/>
</dbReference>
<dbReference type="RefSeq" id="WP_055673399.1">
    <property type="nucleotide sequence ID" value="NZ_CXWD01000020.1"/>
</dbReference>
<evidence type="ECO:0000256" key="4">
    <source>
        <dbReference type="ARBA" id="ARBA00022723"/>
    </source>
</evidence>
<keyword evidence="6" id="KW-0862">Zinc</keyword>
<evidence type="ECO:0000256" key="10">
    <source>
        <dbReference type="RuleBase" id="RU361274"/>
    </source>
</evidence>
<comment type="catalytic activity">
    <reaction evidence="9">
        <text>S-methyl-5'-thioadenosine + phosphate = 5-(methylsulfanyl)-alpha-D-ribose 1-phosphate + adenine</text>
        <dbReference type="Rhea" id="RHEA:11852"/>
        <dbReference type="ChEBI" id="CHEBI:16708"/>
        <dbReference type="ChEBI" id="CHEBI:17509"/>
        <dbReference type="ChEBI" id="CHEBI:43474"/>
        <dbReference type="ChEBI" id="CHEBI:58533"/>
        <dbReference type="EC" id="2.4.2.28"/>
    </reaction>
    <physiologicalReaction direction="left-to-right" evidence="9">
        <dbReference type="Rhea" id="RHEA:11853"/>
    </physiologicalReaction>
</comment>
<comment type="similarity">
    <text evidence="2 10">Belongs to the purine nucleoside phosphorylase YfiH/LACC1 family.</text>
</comment>
<reference evidence="12" key="1">
    <citation type="submission" date="2015-07" db="EMBL/GenBank/DDBJ databases">
        <authorList>
            <person name="Rodrigo-Torres Lidia"/>
            <person name="Arahal R.David."/>
        </authorList>
    </citation>
    <scope>NUCLEOTIDE SEQUENCE [LARGE SCALE GENOMIC DNA]</scope>
    <source>
        <strain evidence="12">CECT 5112</strain>
    </source>
</reference>
<evidence type="ECO:0000256" key="7">
    <source>
        <dbReference type="ARBA" id="ARBA00047989"/>
    </source>
</evidence>
<evidence type="ECO:0000313" key="12">
    <source>
        <dbReference type="Proteomes" id="UP000053235"/>
    </source>
</evidence>
<dbReference type="InterPro" id="IPR003730">
    <property type="entry name" value="Cu_polyphenol_OxRdtase"/>
</dbReference>
<proteinExistence type="inferred from homology"/>
<keyword evidence="4" id="KW-0479">Metal-binding</keyword>